<dbReference type="AlphaFoldDB" id="A0A1G2BGK4"/>
<gene>
    <name evidence="9" type="ORF">A2319_04440</name>
</gene>
<feature type="transmembrane region" description="Helical" evidence="8">
    <location>
        <begin position="352"/>
        <end position="372"/>
    </location>
</feature>
<feature type="transmembrane region" description="Helical" evidence="8">
    <location>
        <begin position="178"/>
        <end position="197"/>
    </location>
</feature>
<feature type="transmembrane region" description="Helical" evidence="8">
    <location>
        <begin position="277"/>
        <end position="301"/>
    </location>
</feature>
<reference evidence="9 10" key="1">
    <citation type="journal article" date="2016" name="Nat. Commun.">
        <title>Thousands of microbial genomes shed light on interconnected biogeochemical processes in an aquifer system.</title>
        <authorList>
            <person name="Anantharaman K."/>
            <person name="Brown C.T."/>
            <person name="Hug L.A."/>
            <person name="Sharon I."/>
            <person name="Castelle C.J."/>
            <person name="Probst A.J."/>
            <person name="Thomas B.C."/>
            <person name="Singh A."/>
            <person name="Wilkins M.J."/>
            <person name="Karaoz U."/>
            <person name="Brodie E.L."/>
            <person name="Williams K.H."/>
            <person name="Hubbard S.S."/>
            <person name="Banfield J.F."/>
        </authorList>
    </citation>
    <scope>NUCLEOTIDE SEQUENCE [LARGE SCALE GENOMIC DNA]</scope>
</reference>
<evidence type="ECO:0000256" key="6">
    <source>
        <dbReference type="ARBA" id="ARBA00023136"/>
    </source>
</evidence>
<accession>A0A1G2BGK4</accession>
<keyword evidence="2" id="KW-1003">Cell membrane</keyword>
<keyword evidence="5 8" id="KW-1133">Transmembrane helix</keyword>
<feature type="transmembrane region" description="Helical" evidence="8">
    <location>
        <begin position="149"/>
        <end position="166"/>
    </location>
</feature>
<organism evidence="9 10">
    <name type="scientific">Candidatus Kerfeldbacteria bacterium RIFOXYB2_FULL_38_14</name>
    <dbReference type="NCBI Taxonomy" id="1798547"/>
    <lineage>
        <taxon>Bacteria</taxon>
        <taxon>Candidatus Kerfeldiibacteriota</taxon>
    </lineage>
</organism>
<comment type="subcellular location">
    <subcellularLocation>
        <location evidence="1">Cell membrane</location>
        <topology evidence="1">Multi-pass membrane protein</topology>
    </subcellularLocation>
</comment>
<dbReference type="Proteomes" id="UP000176420">
    <property type="component" value="Unassembled WGS sequence"/>
</dbReference>
<keyword evidence="4 8" id="KW-0812">Transmembrane</keyword>
<feature type="transmembrane region" description="Helical" evidence="8">
    <location>
        <begin position="124"/>
        <end position="143"/>
    </location>
</feature>
<feature type="transmembrane region" description="Helical" evidence="8">
    <location>
        <begin position="72"/>
        <end position="92"/>
    </location>
</feature>
<feature type="transmembrane region" description="Helical" evidence="8">
    <location>
        <begin position="98"/>
        <end position="117"/>
    </location>
</feature>
<evidence type="ECO:0008006" key="11">
    <source>
        <dbReference type="Google" id="ProtNLM"/>
    </source>
</evidence>
<comment type="similarity">
    <text evidence="7">Belongs to the glycosyltransferase 87 family.</text>
</comment>
<evidence type="ECO:0000256" key="1">
    <source>
        <dbReference type="ARBA" id="ARBA00004651"/>
    </source>
</evidence>
<evidence type="ECO:0000256" key="7">
    <source>
        <dbReference type="ARBA" id="ARBA00024033"/>
    </source>
</evidence>
<dbReference type="InterPro" id="IPR018584">
    <property type="entry name" value="GT87"/>
</dbReference>
<comment type="caution">
    <text evidence="9">The sequence shown here is derived from an EMBL/GenBank/DDBJ whole genome shotgun (WGS) entry which is preliminary data.</text>
</comment>
<keyword evidence="6 8" id="KW-0472">Membrane</keyword>
<feature type="transmembrane region" description="Helical" evidence="8">
    <location>
        <begin position="313"/>
        <end position="340"/>
    </location>
</feature>
<evidence type="ECO:0000313" key="9">
    <source>
        <dbReference type="EMBL" id="OGY87669.1"/>
    </source>
</evidence>
<evidence type="ECO:0000256" key="2">
    <source>
        <dbReference type="ARBA" id="ARBA00022475"/>
    </source>
</evidence>
<evidence type="ECO:0000256" key="5">
    <source>
        <dbReference type="ARBA" id="ARBA00022989"/>
    </source>
</evidence>
<feature type="transmembrane region" description="Helical" evidence="8">
    <location>
        <begin position="378"/>
        <end position="401"/>
    </location>
</feature>
<feature type="transmembrane region" description="Helical" evidence="8">
    <location>
        <begin position="203"/>
        <end position="222"/>
    </location>
</feature>
<evidence type="ECO:0000256" key="8">
    <source>
        <dbReference type="SAM" id="Phobius"/>
    </source>
</evidence>
<dbReference type="GO" id="GO:0005886">
    <property type="term" value="C:plasma membrane"/>
    <property type="evidence" value="ECO:0007669"/>
    <property type="project" value="UniProtKB-SubCell"/>
</dbReference>
<dbReference type="Pfam" id="PF09594">
    <property type="entry name" value="GT87"/>
    <property type="match status" value="1"/>
</dbReference>
<evidence type="ECO:0000256" key="4">
    <source>
        <dbReference type="ARBA" id="ARBA00022692"/>
    </source>
</evidence>
<keyword evidence="3" id="KW-0808">Transferase</keyword>
<dbReference type="EMBL" id="MHKI01000006">
    <property type="protein sequence ID" value="OGY87669.1"/>
    <property type="molecule type" value="Genomic_DNA"/>
</dbReference>
<evidence type="ECO:0000256" key="3">
    <source>
        <dbReference type="ARBA" id="ARBA00022679"/>
    </source>
</evidence>
<protein>
    <recommendedName>
        <fullName evidence="11">DUF2029 domain-containing protein</fullName>
    </recommendedName>
</protein>
<dbReference type="GO" id="GO:0016758">
    <property type="term" value="F:hexosyltransferase activity"/>
    <property type="evidence" value="ECO:0007669"/>
    <property type="project" value="InterPro"/>
</dbReference>
<proteinExistence type="inferred from homology"/>
<name>A0A1G2BGK4_9BACT</name>
<sequence>MQNTSQKFTLICVALAFIWVNAWRPYVLNEKFYGRGDFAVFYSATQVSLLGQDPYVSKNLKPIIRKNRSSSGAFRYLYPPTALPFFLPLLMFTPKHAAYVWGILNILFVGALIWLMQSILKKRFSINEWLAIGTGLVIFGPIFTNNRLGQINIALSLLIVGTMVLAQKKKWLWSGLPLAIATMLKVFPGVVIVHYLISRQWKMVISFMLWCLAIIMTTLVLFSKQIFVFYTTSSAFGVVKNGINAKIMEIAKFDNGTLNGALHRLVMIISPEHLNELAGYISVTRLIIVAGLGVVILLINLKTKIPTIYSVSLWLAWVLFSATAIHTQYFVLLLPLLVALLIKPPEILQKKWCEVAMMISFVLISFSFLRFFPSWIKHSFLFTLPFSFIANCILLGLLLYYGYRLWQEKKQTNYVSD</sequence>
<evidence type="ECO:0000313" key="10">
    <source>
        <dbReference type="Proteomes" id="UP000176420"/>
    </source>
</evidence>